<name>A0A059CNT5_EUCGR</name>
<sequence length="90" mass="10330">MNQLLPHDPEIITNWIRMETRRVKQPQTSHGKSMVKHAYKGPHALGYLEHLINGRMYRIPIAIVTCTTGLLQHNVSRPFSPLCGNNEDEK</sequence>
<protein>
    <submittedName>
        <fullName evidence="1">Uncharacterized protein</fullName>
    </submittedName>
</protein>
<gene>
    <name evidence="1" type="ORF">EUGRSUZ_C01239</name>
</gene>
<dbReference type="Gramene" id="KCW79889">
    <property type="protein sequence ID" value="KCW79889"/>
    <property type="gene ID" value="EUGRSUZ_C01239"/>
</dbReference>
<evidence type="ECO:0000313" key="1">
    <source>
        <dbReference type="EMBL" id="KCW79889.1"/>
    </source>
</evidence>
<dbReference type="EMBL" id="KK198755">
    <property type="protein sequence ID" value="KCW79889.1"/>
    <property type="molecule type" value="Genomic_DNA"/>
</dbReference>
<dbReference type="AlphaFoldDB" id="A0A059CNT5"/>
<reference evidence="1" key="1">
    <citation type="submission" date="2013-07" db="EMBL/GenBank/DDBJ databases">
        <title>The genome of Eucalyptus grandis.</title>
        <authorList>
            <person name="Schmutz J."/>
            <person name="Hayes R."/>
            <person name="Myburg A."/>
            <person name="Tuskan G."/>
            <person name="Grattapaglia D."/>
            <person name="Rokhsar D.S."/>
        </authorList>
    </citation>
    <scope>NUCLEOTIDE SEQUENCE</scope>
    <source>
        <tissue evidence="1">Leaf extractions</tissue>
    </source>
</reference>
<proteinExistence type="predicted"/>
<accession>A0A059CNT5</accession>
<organism evidence="1">
    <name type="scientific">Eucalyptus grandis</name>
    <name type="common">Flooded gum</name>
    <dbReference type="NCBI Taxonomy" id="71139"/>
    <lineage>
        <taxon>Eukaryota</taxon>
        <taxon>Viridiplantae</taxon>
        <taxon>Streptophyta</taxon>
        <taxon>Embryophyta</taxon>
        <taxon>Tracheophyta</taxon>
        <taxon>Spermatophyta</taxon>
        <taxon>Magnoliopsida</taxon>
        <taxon>eudicotyledons</taxon>
        <taxon>Gunneridae</taxon>
        <taxon>Pentapetalae</taxon>
        <taxon>rosids</taxon>
        <taxon>malvids</taxon>
        <taxon>Myrtales</taxon>
        <taxon>Myrtaceae</taxon>
        <taxon>Myrtoideae</taxon>
        <taxon>Eucalypteae</taxon>
        <taxon>Eucalyptus</taxon>
    </lineage>
</organism>
<dbReference type="InParanoid" id="A0A059CNT5"/>